<keyword evidence="2" id="KW-1185">Reference proteome</keyword>
<evidence type="ECO:0000313" key="2">
    <source>
        <dbReference type="Proteomes" id="UP000589626"/>
    </source>
</evidence>
<accession>A0A7W4VSY6</accession>
<protein>
    <recommendedName>
        <fullName evidence="3">Molecular chaperone DnaJ</fullName>
    </recommendedName>
</protein>
<evidence type="ECO:0000313" key="1">
    <source>
        <dbReference type="EMBL" id="MBB3041186.1"/>
    </source>
</evidence>
<comment type="caution">
    <text evidence="1">The sequence shown here is derived from an EMBL/GenBank/DDBJ whole genome shotgun (WGS) entry which is preliminary data.</text>
</comment>
<dbReference type="InterPro" id="IPR036869">
    <property type="entry name" value="J_dom_sf"/>
</dbReference>
<dbReference type="Proteomes" id="UP000589626">
    <property type="component" value="Unassembled WGS sequence"/>
</dbReference>
<organism evidence="1 2">
    <name type="scientific">Nocardioides soli</name>
    <dbReference type="NCBI Taxonomy" id="1036020"/>
    <lineage>
        <taxon>Bacteria</taxon>
        <taxon>Bacillati</taxon>
        <taxon>Actinomycetota</taxon>
        <taxon>Actinomycetes</taxon>
        <taxon>Propionibacteriales</taxon>
        <taxon>Nocardioidaceae</taxon>
        <taxon>Nocardioides</taxon>
    </lineage>
</organism>
<reference evidence="1 2" key="1">
    <citation type="submission" date="2020-08" db="EMBL/GenBank/DDBJ databases">
        <title>Sequencing the genomes of 1000 actinobacteria strains.</title>
        <authorList>
            <person name="Klenk H.-P."/>
        </authorList>
    </citation>
    <scope>NUCLEOTIDE SEQUENCE [LARGE SCALE GENOMIC DNA]</scope>
    <source>
        <strain evidence="1 2">DSM 105498</strain>
    </source>
</reference>
<gene>
    <name evidence="1" type="ORF">FHU40_000987</name>
</gene>
<sequence>MRYTTRPLSDRTWFNTSRRSRSQFTSTWADTLTLLEREIEHLKGRELVIEVDVREQDIRLDGMLRASAVASDPAVVLAMESKHGPLLYRCDRYNALPYRRSTERGEVAPKVWMHNVRAIALTLEALRAVDRYGATETGQQYAGFKALPAGRAIPASHMTSDEAWSIIGSYQLEPVAKFRAEACTDEVRAAYRRARAAAHPDRHRGDRTLWDQVEQAAAVLGVAR</sequence>
<dbReference type="RefSeq" id="WP_183591113.1">
    <property type="nucleotide sequence ID" value="NZ_JACHWR010000001.1"/>
</dbReference>
<dbReference type="EMBL" id="JACHWR010000001">
    <property type="protein sequence ID" value="MBB3041186.1"/>
    <property type="molecule type" value="Genomic_DNA"/>
</dbReference>
<dbReference type="SUPFAM" id="SSF46565">
    <property type="entry name" value="Chaperone J-domain"/>
    <property type="match status" value="1"/>
</dbReference>
<proteinExistence type="predicted"/>
<evidence type="ECO:0008006" key="3">
    <source>
        <dbReference type="Google" id="ProtNLM"/>
    </source>
</evidence>
<name>A0A7W4VSY6_9ACTN</name>
<dbReference type="AlphaFoldDB" id="A0A7W4VSY6"/>